<feature type="transmembrane region" description="Helical" evidence="1">
    <location>
        <begin position="121"/>
        <end position="140"/>
    </location>
</feature>
<dbReference type="PANTHER" id="PTHR37810:SF5">
    <property type="entry name" value="IMMUNITY PROTEIN SDPI"/>
    <property type="match status" value="1"/>
</dbReference>
<dbReference type="Pfam" id="PF13630">
    <property type="entry name" value="SdpI"/>
    <property type="match status" value="1"/>
</dbReference>
<dbReference type="PIRSF" id="PIRSF038959">
    <property type="entry name" value="SdpI"/>
    <property type="match status" value="1"/>
</dbReference>
<dbReference type="InterPro" id="IPR012867">
    <property type="entry name" value="DUF1648"/>
</dbReference>
<evidence type="ECO:0000256" key="1">
    <source>
        <dbReference type="SAM" id="Phobius"/>
    </source>
</evidence>
<keyword evidence="1" id="KW-0812">Transmembrane</keyword>
<dbReference type="InterPro" id="IPR025962">
    <property type="entry name" value="SdpI/YhfL"/>
</dbReference>
<keyword evidence="1" id="KW-0472">Membrane</keyword>
<gene>
    <name evidence="3" type="ORF">H9704_11100</name>
</gene>
<dbReference type="EMBL" id="DWWT01000058">
    <property type="protein sequence ID" value="HJC06679.1"/>
    <property type="molecule type" value="Genomic_DNA"/>
</dbReference>
<feature type="transmembrane region" description="Helical" evidence="1">
    <location>
        <begin position="12"/>
        <end position="31"/>
    </location>
</feature>
<sequence>MREKENKRWRWGAAAYWFCALLPLLASALLYRQMPEEMVTQWAWDGTPGGYSSREMACFGIPGFLLLMVVLVNGAFRLDPKWKNIRESKTMYVLSRWFVVILAIVVQGIILANAMGVLLDVARAISVFLAMFFFFLGLYLPECRPNYTMGIRIPWTLHDEENWRLTHRFAGRLWTAGGAVMAAAGFFKWMAVYFGVLAVMTVGPMVYSYWVYRRKGR</sequence>
<dbReference type="InterPro" id="IPR026272">
    <property type="entry name" value="SdpI"/>
</dbReference>
<dbReference type="Pfam" id="PF07853">
    <property type="entry name" value="DUF1648"/>
    <property type="match status" value="1"/>
</dbReference>
<comment type="caution">
    <text evidence="3">The sequence shown here is derived from an EMBL/GenBank/DDBJ whole genome shotgun (WGS) entry which is preliminary data.</text>
</comment>
<organism evidence="3 4">
    <name type="scientific">Candidatus Enterocloster excrementipullorum</name>
    <dbReference type="NCBI Taxonomy" id="2838559"/>
    <lineage>
        <taxon>Bacteria</taxon>
        <taxon>Bacillati</taxon>
        <taxon>Bacillota</taxon>
        <taxon>Clostridia</taxon>
        <taxon>Lachnospirales</taxon>
        <taxon>Lachnospiraceae</taxon>
        <taxon>Enterocloster</taxon>
    </lineage>
</organism>
<accession>A0A9D2N209</accession>
<feature type="transmembrane region" description="Helical" evidence="1">
    <location>
        <begin position="193"/>
        <end position="212"/>
    </location>
</feature>
<keyword evidence="1" id="KW-1133">Transmembrane helix</keyword>
<feature type="transmembrane region" description="Helical" evidence="1">
    <location>
        <begin position="169"/>
        <end position="187"/>
    </location>
</feature>
<name>A0A9D2N209_9FIRM</name>
<feature type="transmembrane region" description="Helical" evidence="1">
    <location>
        <begin position="97"/>
        <end position="115"/>
    </location>
</feature>
<evidence type="ECO:0000259" key="2">
    <source>
        <dbReference type="Pfam" id="PF07853"/>
    </source>
</evidence>
<dbReference type="AlphaFoldDB" id="A0A9D2N209"/>
<feature type="transmembrane region" description="Helical" evidence="1">
    <location>
        <begin position="51"/>
        <end position="76"/>
    </location>
</feature>
<reference evidence="3" key="2">
    <citation type="submission" date="2021-04" db="EMBL/GenBank/DDBJ databases">
        <authorList>
            <person name="Gilroy R."/>
        </authorList>
    </citation>
    <scope>NUCLEOTIDE SEQUENCE</scope>
    <source>
        <strain evidence="3">CHK180-15479</strain>
    </source>
</reference>
<proteinExistence type="predicted"/>
<dbReference type="Proteomes" id="UP000823910">
    <property type="component" value="Unassembled WGS sequence"/>
</dbReference>
<protein>
    <submittedName>
        <fullName evidence="3">SdpI family protein</fullName>
    </submittedName>
</protein>
<reference evidence="3" key="1">
    <citation type="journal article" date="2021" name="PeerJ">
        <title>Extensive microbial diversity within the chicken gut microbiome revealed by metagenomics and culture.</title>
        <authorList>
            <person name="Gilroy R."/>
            <person name="Ravi A."/>
            <person name="Getino M."/>
            <person name="Pursley I."/>
            <person name="Horton D.L."/>
            <person name="Alikhan N.F."/>
            <person name="Baker D."/>
            <person name="Gharbi K."/>
            <person name="Hall N."/>
            <person name="Watson M."/>
            <person name="Adriaenssens E.M."/>
            <person name="Foster-Nyarko E."/>
            <person name="Jarju S."/>
            <person name="Secka A."/>
            <person name="Antonio M."/>
            <person name="Oren A."/>
            <person name="Chaudhuri R.R."/>
            <person name="La Ragione R."/>
            <person name="Hildebrand F."/>
            <person name="Pallen M.J."/>
        </authorList>
    </citation>
    <scope>NUCLEOTIDE SEQUENCE</scope>
    <source>
        <strain evidence="3">CHK180-15479</strain>
    </source>
</reference>
<evidence type="ECO:0000313" key="3">
    <source>
        <dbReference type="EMBL" id="HJC06679.1"/>
    </source>
</evidence>
<feature type="domain" description="DUF1648" evidence="2">
    <location>
        <begin position="20"/>
        <end position="65"/>
    </location>
</feature>
<dbReference type="GO" id="GO:0009636">
    <property type="term" value="P:response to toxic substance"/>
    <property type="evidence" value="ECO:0007669"/>
    <property type="project" value="TreeGrafter"/>
</dbReference>
<evidence type="ECO:0000313" key="4">
    <source>
        <dbReference type="Proteomes" id="UP000823910"/>
    </source>
</evidence>
<dbReference type="PANTHER" id="PTHR37810">
    <property type="entry name" value="IMMUNITY PROTEIN SDPI"/>
    <property type="match status" value="1"/>
</dbReference>